<evidence type="ECO:0000259" key="3">
    <source>
        <dbReference type="Pfam" id="PF08450"/>
    </source>
</evidence>
<dbReference type="InterPro" id="IPR051344">
    <property type="entry name" value="Vgb"/>
</dbReference>
<evidence type="ECO:0000313" key="5">
    <source>
        <dbReference type="Proteomes" id="UP001589776"/>
    </source>
</evidence>
<feature type="signal peptide" evidence="1">
    <location>
        <begin position="1"/>
        <end position="26"/>
    </location>
</feature>
<gene>
    <name evidence="4" type="ORF">ACFFK0_24525</name>
</gene>
<reference evidence="4 5" key="1">
    <citation type="submission" date="2024-09" db="EMBL/GenBank/DDBJ databases">
        <authorList>
            <person name="Sun Q."/>
            <person name="Mori K."/>
        </authorList>
    </citation>
    <scope>NUCLEOTIDE SEQUENCE [LARGE SCALE GENOMIC DNA]</scope>
    <source>
        <strain evidence="4 5">CCM 7759</strain>
    </source>
</reference>
<feature type="domain" description="Copper amine oxidase-like N-terminal" evidence="2">
    <location>
        <begin position="38"/>
        <end position="143"/>
    </location>
</feature>
<feature type="chain" id="PRO_5046319462" evidence="1">
    <location>
        <begin position="27"/>
        <end position="547"/>
    </location>
</feature>
<dbReference type="Gene3D" id="3.30.457.10">
    <property type="entry name" value="Copper amine oxidase-like, N-terminal domain"/>
    <property type="match status" value="1"/>
</dbReference>
<dbReference type="Proteomes" id="UP001589776">
    <property type="component" value="Unassembled WGS sequence"/>
</dbReference>
<proteinExistence type="predicted"/>
<keyword evidence="5" id="KW-1185">Reference proteome</keyword>
<dbReference type="SUPFAM" id="SSF55383">
    <property type="entry name" value="Copper amine oxidase, domain N"/>
    <property type="match status" value="1"/>
</dbReference>
<dbReference type="PANTHER" id="PTHR40274">
    <property type="entry name" value="VIRGINIAMYCIN B LYASE"/>
    <property type="match status" value="1"/>
</dbReference>
<dbReference type="InterPro" id="IPR011042">
    <property type="entry name" value="6-blade_b-propeller_TolB-like"/>
</dbReference>
<evidence type="ECO:0000256" key="1">
    <source>
        <dbReference type="SAM" id="SignalP"/>
    </source>
</evidence>
<name>A0ABV6DSE0_9BACL</name>
<accession>A0ABV6DSE0</accession>
<dbReference type="InterPro" id="IPR013658">
    <property type="entry name" value="SGL"/>
</dbReference>
<comment type="caution">
    <text evidence="4">The sequence shown here is derived from an EMBL/GenBank/DDBJ whole genome shotgun (WGS) entry which is preliminary data.</text>
</comment>
<dbReference type="Pfam" id="PF07833">
    <property type="entry name" value="Cu_amine_oxidN1"/>
    <property type="match status" value="1"/>
</dbReference>
<dbReference type="RefSeq" id="WP_377473015.1">
    <property type="nucleotide sequence ID" value="NZ_JBHLWN010000098.1"/>
</dbReference>
<dbReference type="SUPFAM" id="SSF63829">
    <property type="entry name" value="Calcium-dependent phosphotriesterase"/>
    <property type="match status" value="1"/>
</dbReference>
<keyword evidence="1" id="KW-0732">Signal</keyword>
<evidence type="ECO:0000259" key="2">
    <source>
        <dbReference type="Pfam" id="PF07833"/>
    </source>
</evidence>
<dbReference type="Gene3D" id="2.120.10.30">
    <property type="entry name" value="TolB, C-terminal domain"/>
    <property type="match status" value="1"/>
</dbReference>
<protein>
    <submittedName>
        <fullName evidence="4">Stalk domain-containing protein</fullName>
    </submittedName>
</protein>
<organism evidence="4 5">
    <name type="scientific">Paenibacillus chartarius</name>
    <dbReference type="NCBI Taxonomy" id="747481"/>
    <lineage>
        <taxon>Bacteria</taxon>
        <taxon>Bacillati</taxon>
        <taxon>Bacillota</taxon>
        <taxon>Bacilli</taxon>
        <taxon>Bacillales</taxon>
        <taxon>Paenibacillaceae</taxon>
        <taxon>Paenibacillus</taxon>
    </lineage>
</organism>
<dbReference type="EMBL" id="JBHLWN010000098">
    <property type="protein sequence ID" value="MFC0215565.1"/>
    <property type="molecule type" value="Genomic_DNA"/>
</dbReference>
<evidence type="ECO:0000313" key="4">
    <source>
        <dbReference type="EMBL" id="MFC0215565.1"/>
    </source>
</evidence>
<dbReference type="Pfam" id="PF08450">
    <property type="entry name" value="SGL"/>
    <property type="match status" value="1"/>
</dbReference>
<sequence>MKGKKRLAVAAAVTCSLLLSSSVGFAADSIKSYMSVKIDGKDALFASQSVLVDSSLYAPYEAVAKQLGAEAKWNSGTSTLTIQKESDVLELAADASTYRVNGLERPAATPLQVIDGAVLVPVRLVFEAFDYQIGYEEKTKLVQLNPGTGSKPAIKVHGITPGGYVVGNELKISVFAFNHLLKDFNSSKDAKAGEGHIHLWLDADKLDSAAAVKVFKNEAVVFKDLKPGEHTLTVQLVGNDHQPIQPEVKQEIKFSSVEMSILADLDPEKATGLRIEGVIADAGHRVFTVEMDSKKLYRIMGDSGKQEVLTVLPRSATGMAFDAAGNLYIASGGAEGVIFKINKADLEGGAFDTSKVETYASGVQGANGLTFDAKGNLYVSGGANGNIYMVTPDGKVSTYPSGMKAARSTQLITVNGVGVGKDGKLYVANTSSGEVNRFSINEDGSLGPWELVAQSELLYGADGLTIGPDGDVYIAANERNAIVRVSLDGRVTEVAKNGNTGPLEFPASLYFAGSTMYISNFDLPRGDNLPNEPGIGASVAKIEFGGE</sequence>
<dbReference type="InterPro" id="IPR036582">
    <property type="entry name" value="Mao_N_sf"/>
</dbReference>
<feature type="domain" description="SMP-30/Gluconolactonase/LRE-like region" evidence="3">
    <location>
        <begin position="276"/>
        <end position="518"/>
    </location>
</feature>
<dbReference type="InterPro" id="IPR012854">
    <property type="entry name" value="Cu_amine_oxidase-like_N"/>
</dbReference>
<dbReference type="PANTHER" id="PTHR40274:SF3">
    <property type="entry name" value="VIRGINIAMYCIN B LYASE"/>
    <property type="match status" value="1"/>
</dbReference>